<proteinExistence type="predicted"/>
<protein>
    <submittedName>
        <fullName evidence="2">18524_t:CDS:1</fullName>
    </submittedName>
</protein>
<evidence type="ECO:0000313" key="2">
    <source>
        <dbReference type="EMBL" id="CAI2188454.1"/>
    </source>
</evidence>
<dbReference type="Proteomes" id="UP001153678">
    <property type="component" value="Unassembled WGS sequence"/>
</dbReference>
<keyword evidence="1" id="KW-0732">Signal</keyword>
<keyword evidence="3" id="KW-1185">Reference proteome</keyword>
<evidence type="ECO:0000313" key="3">
    <source>
        <dbReference type="Proteomes" id="UP001153678"/>
    </source>
</evidence>
<accession>A0A9W4T2X8</accession>
<dbReference type="Gene3D" id="2.60.40.420">
    <property type="entry name" value="Cupredoxins - blue copper proteins"/>
    <property type="match status" value="1"/>
</dbReference>
<dbReference type="SUPFAM" id="SSF49503">
    <property type="entry name" value="Cupredoxins"/>
    <property type="match status" value="1"/>
</dbReference>
<dbReference type="EMBL" id="CAMKVN010005212">
    <property type="protein sequence ID" value="CAI2188454.1"/>
    <property type="molecule type" value="Genomic_DNA"/>
</dbReference>
<reference evidence="2" key="1">
    <citation type="submission" date="2022-08" db="EMBL/GenBank/DDBJ databases">
        <authorList>
            <person name="Kallberg Y."/>
            <person name="Tangrot J."/>
            <person name="Rosling A."/>
        </authorList>
    </citation>
    <scope>NUCLEOTIDE SEQUENCE</scope>
    <source>
        <strain evidence="2">Wild A</strain>
    </source>
</reference>
<comment type="caution">
    <text evidence="2">The sequence shown here is derived from an EMBL/GenBank/DDBJ whole genome shotgun (WGS) entry which is preliminary data.</text>
</comment>
<feature type="signal peptide" evidence="1">
    <location>
        <begin position="1"/>
        <end position="21"/>
    </location>
</feature>
<organism evidence="2 3">
    <name type="scientific">Funneliformis geosporum</name>
    <dbReference type="NCBI Taxonomy" id="1117311"/>
    <lineage>
        <taxon>Eukaryota</taxon>
        <taxon>Fungi</taxon>
        <taxon>Fungi incertae sedis</taxon>
        <taxon>Mucoromycota</taxon>
        <taxon>Glomeromycotina</taxon>
        <taxon>Glomeromycetes</taxon>
        <taxon>Glomerales</taxon>
        <taxon>Glomeraceae</taxon>
        <taxon>Funneliformis</taxon>
    </lineage>
</organism>
<gene>
    <name evidence="2" type="ORF">FWILDA_LOCUS13588</name>
</gene>
<dbReference type="OrthoDB" id="2361949at2759"/>
<feature type="chain" id="PRO_5040883637" evidence="1">
    <location>
        <begin position="22"/>
        <end position="140"/>
    </location>
</feature>
<sequence>MSRVLSVFLAILAFFTLQTLAAGTCTITSTADPSAPTATVSVENSEFKPDCLSVYDGQYVEWVWVENGRHTVTSNAGPFGDCNGGQSPVMKINAKGQKKGDKVTSPKAFTYNAKQPEFDYKCFYHCDSDMAGKIEILPKK</sequence>
<name>A0A9W4T2X8_9GLOM</name>
<dbReference type="InterPro" id="IPR008972">
    <property type="entry name" value="Cupredoxin"/>
</dbReference>
<evidence type="ECO:0000256" key="1">
    <source>
        <dbReference type="SAM" id="SignalP"/>
    </source>
</evidence>
<dbReference type="AlphaFoldDB" id="A0A9W4T2X8"/>